<comment type="caution">
    <text evidence="1">The sequence shown here is derived from an EMBL/GenBank/DDBJ whole genome shotgun (WGS) entry which is preliminary data.</text>
</comment>
<proteinExistence type="predicted"/>
<dbReference type="AlphaFoldDB" id="A0A9X1PHD9"/>
<gene>
    <name evidence="1" type="ORF">LXM26_00280</name>
</gene>
<dbReference type="EMBL" id="JAJTTC010000001">
    <property type="protein sequence ID" value="MCF0059909.1"/>
    <property type="molecule type" value="Genomic_DNA"/>
</dbReference>
<organism evidence="1 2">
    <name type="scientific">Dyadobacter chenwenxiniae</name>
    <dbReference type="NCBI Taxonomy" id="2906456"/>
    <lineage>
        <taxon>Bacteria</taxon>
        <taxon>Pseudomonadati</taxon>
        <taxon>Bacteroidota</taxon>
        <taxon>Cytophagia</taxon>
        <taxon>Cytophagales</taxon>
        <taxon>Spirosomataceae</taxon>
        <taxon>Dyadobacter</taxon>
    </lineage>
</organism>
<sequence>MKKLTLKTIQNTIANCSEELAADLIYESFNPPYKPLSDLHKDEEACRKVFECVFPMWAFSKAVVVPNSKCLNLFGITSDEIEINAMSIWADGIIHFGVNNGVHLRYAHYFKLVDFIRSLGYEPEL</sequence>
<accession>A0A9X1PHD9</accession>
<dbReference type="Proteomes" id="UP001139000">
    <property type="component" value="Unassembled WGS sequence"/>
</dbReference>
<dbReference type="RefSeq" id="WP_234652176.1">
    <property type="nucleotide sequence ID" value="NZ_CP094997.1"/>
</dbReference>
<evidence type="ECO:0000313" key="1">
    <source>
        <dbReference type="EMBL" id="MCF0059909.1"/>
    </source>
</evidence>
<keyword evidence="2" id="KW-1185">Reference proteome</keyword>
<reference evidence="1" key="1">
    <citation type="submission" date="2021-12" db="EMBL/GenBank/DDBJ databases">
        <title>Novel species in genus Dyadobacter.</title>
        <authorList>
            <person name="Ma C."/>
        </authorList>
    </citation>
    <scope>NUCLEOTIDE SEQUENCE</scope>
    <source>
        <strain evidence="1">LJ419</strain>
    </source>
</reference>
<protein>
    <submittedName>
        <fullName evidence="1">Uncharacterized protein</fullName>
    </submittedName>
</protein>
<name>A0A9X1PHD9_9BACT</name>
<evidence type="ECO:0000313" key="2">
    <source>
        <dbReference type="Proteomes" id="UP001139000"/>
    </source>
</evidence>